<protein>
    <submittedName>
        <fullName evidence="3">Uncharacterized protein</fullName>
    </submittedName>
</protein>
<dbReference type="EMBL" id="CAJNJA010013667">
    <property type="protein sequence ID" value="CAE7326405.1"/>
    <property type="molecule type" value="Genomic_DNA"/>
</dbReference>
<feature type="non-terminal residue" evidence="3">
    <location>
        <position position="665"/>
    </location>
</feature>
<name>A0A812NYI7_9DINO</name>
<gene>
    <name evidence="3" type="ORF">SNEC2469_LOCUS8233</name>
</gene>
<evidence type="ECO:0000256" key="1">
    <source>
        <dbReference type="SAM" id="MobiDB-lite"/>
    </source>
</evidence>
<dbReference type="OrthoDB" id="432356at2759"/>
<evidence type="ECO:0000313" key="3">
    <source>
        <dbReference type="EMBL" id="CAE7326405.1"/>
    </source>
</evidence>
<feature type="chain" id="PRO_5032551839" evidence="2">
    <location>
        <begin position="21"/>
        <end position="665"/>
    </location>
</feature>
<feature type="region of interest" description="Disordered" evidence="1">
    <location>
        <begin position="359"/>
        <end position="379"/>
    </location>
</feature>
<evidence type="ECO:0000256" key="2">
    <source>
        <dbReference type="SAM" id="SignalP"/>
    </source>
</evidence>
<reference evidence="3" key="1">
    <citation type="submission" date="2021-02" db="EMBL/GenBank/DDBJ databases">
        <authorList>
            <person name="Dougan E. K."/>
            <person name="Rhodes N."/>
            <person name="Thang M."/>
            <person name="Chan C."/>
        </authorList>
    </citation>
    <scope>NUCLEOTIDE SEQUENCE</scope>
</reference>
<keyword evidence="2" id="KW-0732">Signal</keyword>
<feature type="region of interest" description="Disordered" evidence="1">
    <location>
        <begin position="611"/>
        <end position="665"/>
    </location>
</feature>
<sequence>ERTRSLAAAFVFLVLYPLQGFGPGLSASSSSPSSADLSASFPPVSLAAISLGRGIADPTGFRVQRAWTAGLWAGAVLQGRARTVARTPPLDLRNRLYIILRAPGLDGPHLYNNFVRIYCAGAGDGSVELLELTWPPVAPTDDEETLRASCLCYAVMRRPGGFLLCLPTGFIPADTLRAGEDANASDLVGLSSGLSVPPISLTEDGEWVRPTDTTPVPALIVDFADAGAECLSQADTLLTDAAPFSLDRPGIFPLASDVLRQARLWAATGAHTDRSGYQTAASELAGTRQAKANPKPKRPTVAQLASQQEALSKAVAGIAEQLSSLQVLGGPAPTQAQEVPAPAAGSRSLLAAPVSSHLVQPPVDPRATLPELLGPPPRLRAHRLHPAEEEPTGIAEGLGDFPVPAAASSSSLAEAMLLQSKALSALVSQLAQAQDPLAVDLTSTTAGLSTKGTSARQKLQAELFLRDGSFAKRLRQSALRRISPTMAEGTEPDLMTRYFERFGGYGSQKLLGLIQYQLAQVSDLLAQGSTAGASDLVAQLIIMVDQVNADGGKHDLAFLFSLQPDPPAAVFVNHPSLPTAALRPFSPLADARLVASTLAYVKEIETLSSRRLEYGGPPKKRGGPPSPPKLPTTPPGGADPSVEPALTKKQLRAKAWATRRASEGS</sequence>
<organism evidence="3 4">
    <name type="scientific">Symbiodinium necroappetens</name>
    <dbReference type="NCBI Taxonomy" id="1628268"/>
    <lineage>
        <taxon>Eukaryota</taxon>
        <taxon>Sar</taxon>
        <taxon>Alveolata</taxon>
        <taxon>Dinophyceae</taxon>
        <taxon>Suessiales</taxon>
        <taxon>Symbiodiniaceae</taxon>
        <taxon>Symbiodinium</taxon>
    </lineage>
</organism>
<accession>A0A812NYI7</accession>
<evidence type="ECO:0000313" key="4">
    <source>
        <dbReference type="Proteomes" id="UP000601435"/>
    </source>
</evidence>
<feature type="compositionally biased region" description="Pro residues" evidence="1">
    <location>
        <begin position="624"/>
        <end position="634"/>
    </location>
</feature>
<proteinExistence type="predicted"/>
<comment type="caution">
    <text evidence="3">The sequence shown here is derived from an EMBL/GenBank/DDBJ whole genome shotgun (WGS) entry which is preliminary data.</text>
</comment>
<dbReference type="Proteomes" id="UP000601435">
    <property type="component" value="Unassembled WGS sequence"/>
</dbReference>
<feature type="signal peptide" evidence="2">
    <location>
        <begin position="1"/>
        <end position="20"/>
    </location>
</feature>
<keyword evidence="4" id="KW-1185">Reference proteome</keyword>
<dbReference type="AlphaFoldDB" id="A0A812NYI7"/>